<organism evidence="1 2">
    <name type="scientific">Chitinimonas arctica</name>
    <dbReference type="NCBI Taxonomy" id="2594795"/>
    <lineage>
        <taxon>Bacteria</taxon>
        <taxon>Pseudomonadati</taxon>
        <taxon>Pseudomonadota</taxon>
        <taxon>Betaproteobacteria</taxon>
        <taxon>Neisseriales</taxon>
        <taxon>Chitinibacteraceae</taxon>
        <taxon>Chitinimonas</taxon>
    </lineage>
</organism>
<dbReference type="OrthoDB" id="2886591at2"/>
<sequence length="121" mass="13481">MNDTHFSADLATGLILLNFNGRLSIWKQLALQQADWDEPAQVVLALSGPTFAESLHCFEVDGRERWRVAAPPNFEFQYLLAPAGEAIRLVCSGTSSAGDTLDWYFKVDKQTGTLTRQGRSY</sequence>
<evidence type="ECO:0000313" key="2">
    <source>
        <dbReference type="Proteomes" id="UP000317550"/>
    </source>
</evidence>
<keyword evidence="2" id="KW-1185">Reference proteome</keyword>
<dbReference type="AlphaFoldDB" id="A0A516SCF8"/>
<evidence type="ECO:0000313" key="1">
    <source>
        <dbReference type="EMBL" id="QDQ25738.1"/>
    </source>
</evidence>
<protein>
    <submittedName>
        <fullName evidence="1">Uncharacterized protein</fullName>
    </submittedName>
</protein>
<proteinExistence type="predicted"/>
<dbReference type="Proteomes" id="UP000317550">
    <property type="component" value="Chromosome"/>
</dbReference>
<dbReference type="KEGG" id="cari:FNU76_04895"/>
<dbReference type="RefSeq" id="WP_143856663.1">
    <property type="nucleotide sequence ID" value="NZ_CP041730.1"/>
</dbReference>
<dbReference type="EMBL" id="CP041730">
    <property type="protein sequence ID" value="QDQ25738.1"/>
    <property type="molecule type" value="Genomic_DNA"/>
</dbReference>
<name>A0A516SCF8_9NEIS</name>
<reference evidence="2" key="1">
    <citation type="submission" date="2019-07" db="EMBL/GenBank/DDBJ databases">
        <title>Chitinimonas sp. nov., isolated from Ny-Alesund, arctica soil.</title>
        <authorList>
            <person name="Xu Q."/>
            <person name="Peng F."/>
        </authorList>
    </citation>
    <scope>NUCLEOTIDE SEQUENCE [LARGE SCALE GENOMIC DNA]</scope>
    <source>
        <strain evidence="2">R3-44</strain>
    </source>
</reference>
<accession>A0A516SCF8</accession>
<gene>
    <name evidence="1" type="ORF">FNU76_04895</name>
</gene>